<dbReference type="EMBL" id="AP028907">
    <property type="protein sequence ID" value="BES82749.1"/>
    <property type="molecule type" value="Genomic_DNA"/>
</dbReference>
<dbReference type="GeneID" id="89290320"/>
<proteinExistence type="predicted"/>
<protein>
    <submittedName>
        <fullName evidence="1">Uncharacterized protein</fullName>
    </submittedName>
</protein>
<dbReference type="RefSeq" id="WP_338250361.1">
    <property type="nucleotide sequence ID" value="NZ_AP028907.1"/>
</dbReference>
<dbReference type="Proteomes" id="UP001341135">
    <property type="component" value="Chromosome"/>
</dbReference>
<sequence length="113" mass="12262">MSIDLFSYKLGKASLQAKLARVRRALGDAPEILAKRADIVVDVDDEEFREAVEEFADAAVNEWLRADVVEGPPPDAYAMLLAALAKSRRLVVDDAEIEKMAGEVETGGGEEEG</sequence>
<evidence type="ECO:0000313" key="1">
    <source>
        <dbReference type="EMBL" id="BES82749.1"/>
    </source>
</evidence>
<reference evidence="1 2" key="1">
    <citation type="submission" date="2023-09" db="EMBL/GenBank/DDBJ databases">
        <title>Pyrofollis japonicus gen. nov. sp. nov., a novel member of the family Pyrodictiaceae isolated from the Iheya North hydrothermal field.</title>
        <authorList>
            <person name="Miyazaki U."/>
            <person name="Sanari M."/>
            <person name="Tame A."/>
            <person name="Kitajima M."/>
            <person name="Okamoto A."/>
            <person name="Sawayama S."/>
            <person name="Miyazaki J."/>
            <person name="Takai K."/>
            <person name="Nakagawa S."/>
        </authorList>
    </citation>
    <scope>NUCLEOTIDE SEQUENCE [LARGE SCALE GENOMIC DNA]</scope>
    <source>
        <strain evidence="1 2">AV2</strain>
    </source>
</reference>
<organism evidence="1 2">
    <name type="scientific">Pyrodictium abyssi</name>
    <dbReference type="NCBI Taxonomy" id="54256"/>
    <lineage>
        <taxon>Archaea</taxon>
        <taxon>Thermoproteota</taxon>
        <taxon>Thermoprotei</taxon>
        <taxon>Desulfurococcales</taxon>
        <taxon>Pyrodictiaceae</taxon>
        <taxon>Pyrodictium</taxon>
    </lineage>
</organism>
<gene>
    <name evidence="1" type="ORF">PABY_23160</name>
</gene>
<accession>A0ABN6ZRD5</accession>
<name>A0ABN6ZRD5_9CREN</name>
<evidence type="ECO:0000313" key="2">
    <source>
        <dbReference type="Proteomes" id="UP001341135"/>
    </source>
</evidence>
<keyword evidence="2" id="KW-1185">Reference proteome</keyword>